<evidence type="ECO:0000313" key="1">
    <source>
        <dbReference type="EMBL" id="CAF9928600.1"/>
    </source>
</evidence>
<dbReference type="Proteomes" id="UP000664203">
    <property type="component" value="Unassembled WGS sequence"/>
</dbReference>
<sequence>MSVPTLSNVPLLPPVTITSFIPLNQSLRQIMADAHKDIRISRQSWWRFDMPTGVGPFVTTYPCEDRILNDLKDIKAGRKRPVKPYLSIINAAETLCSAHHAPIRNMSLERGQALHRLQLLQSNPGNHVFWSDIAFKIFNDLDVGLFEGRLTGNVVMRWYVQPDPNRPETRNTAFTTAYASDVPGCFHDGMRIAIALNGLHLLLDTRGSVGKIVETVVHEMIVSQKQTVARVWQMDAD</sequence>
<gene>
    <name evidence="1" type="ORF">ALECFALPRED_004094</name>
</gene>
<accession>A0A8H3IPJ3</accession>
<protein>
    <submittedName>
        <fullName evidence="1">Uncharacterized protein</fullName>
    </submittedName>
</protein>
<evidence type="ECO:0000313" key="2">
    <source>
        <dbReference type="Proteomes" id="UP000664203"/>
    </source>
</evidence>
<dbReference type="EMBL" id="CAJPDR010000253">
    <property type="protein sequence ID" value="CAF9928600.1"/>
    <property type="molecule type" value="Genomic_DNA"/>
</dbReference>
<reference evidence="1" key="1">
    <citation type="submission" date="2021-03" db="EMBL/GenBank/DDBJ databases">
        <authorList>
            <person name="Tagirdzhanova G."/>
        </authorList>
    </citation>
    <scope>NUCLEOTIDE SEQUENCE</scope>
</reference>
<dbReference type="OrthoDB" id="5236983at2759"/>
<organism evidence="1 2">
    <name type="scientific">Alectoria fallacina</name>
    <dbReference type="NCBI Taxonomy" id="1903189"/>
    <lineage>
        <taxon>Eukaryota</taxon>
        <taxon>Fungi</taxon>
        <taxon>Dikarya</taxon>
        <taxon>Ascomycota</taxon>
        <taxon>Pezizomycotina</taxon>
        <taxon>Lecanoromycetes</taxon>
        <taxon>OSLEUM clade</taxon>
        <taxon>Lecanoromycetidae</taxon>
        <taxon>Lecanorales</taxon>
        <taxon>Lecanorineae</taxon>
        <taxon>Parmeliaceae</taxon>
        <taxon>Alectoria</taxon>
    </lineage>
</organism>
<dbReference type="AlphaFoldDB" id="A0A8H3IPJ3"/>
<comment type="caution">
    <text evidence="1">The sequence shown here is derived from an EMBL/GenBank/DDBJ whole genome shotgun (WGS) entry which is preliminary data.</text>
</comment>
<keyword evidence="2" id="KW-1185">Reference proteome</keyword>
<proteinExistence type="predicted"/>
<name>A0A8H3IPJ3_9LECA</name>